<reference evidence="3" key="1">
    <citation type="submission" date="2020-01" db="EMBL/GenBank/DDBJ databases">
        <title>'Steroidobacter agaridevorans' sp. nov., agar-degrading bacteria isolated from rhizosphere soils.</title>
        <authorList>
            <person name="Ikenaga M."/>
            <person name="Kataoka M."/>
            <person name="Murouchi A."/>
            <person name="Katsuragi S."/>
            <person name="Sakai M."/>
        </authorList>
    </citation>
    <scope>NUCLEOTIDE SEQUENCE [LARGE SCALE GENOMIC DNA]</scope>
    <source>
        <strain evidence="3">YU21-B</strain>
    </source>
</reference>
<gene>
    <name evidence="2" type="ORF">GCM10011487_50630</name>
</gene>
<keyword evidence="3" id="KW-1185">Reference proteome</keyword>
<feature type="domain" description="Aminoglycoside phosphotransferase" evidence="1">
    <location>
        <begin position="36"/>
        <end position="266"/>
    </location>
</feature>
<proteinExistence type="predicted"/>
<dbReference type="EMBL" id="BLJN01000005">
    <property type="protein sequence ID" value="GFE83063.1"/>
    <property type="molecule type" value="Genomic_DNA"/>
</dbReference>
<dbReference type="AlphaFoldDB" id="A0A829YJP9"/>
<dbReference type="Gene3D" id="3.90.1200.10">
    <property type="match status" value="1"/>
</dbReference>
<sequence length="354" mass="39730">MRVSSPSHDGSAAPDLRLQQLEQWLAGLFGARDFVVTTASADASFRRYFRVSRQGQTWIAMDAPPGKEDMGPYIRVSAMLVDVGVNAPKVLHRDDANGFLLNTDLGSRTYLADLDAGADAERLYRDAIDALVAIQARAGQHAAQLPPYDDALLRREMGLFPEWFCGKHLGLQLSEAELVGIARTFDTLVAEVLQQPRVFVHRDYHSRNLMVTDGVSHDKGGHGANPGILDFQDAVLGPVTYDLVSLLRDSYVQWPIERIHAWIKYFRDTAQRSGVDVGANPAQFQRWFDLMGLQRQLKVLGIFARLYHRDGKSGYLKDLPRTLSYVRQVVKNYSDLEFLATFIEQRIVPAMAKL</sequence>
<dbReference type="Gene3D" id="3.30.200.20">
    <property type="entry name" value="Phosphorylase Kinase, domain 1"/>
    <property type="match status" value="1"/>
</dbReference>
<dbReference type="InterPro" id="IPR002575">
    <property type="entry name" value="Aminoglycoside_PTrfase"/>
</dbReference>
<dbReference type="SUPFAM" id="SSF56112">
    <property type="entry name" value="Protein kinase-like (PK-like)"/>
    <property type="match status" value="1"/>
</dbReference>
<protein>
    <submittedName>
        <fullName evidence="2">Aminoglycoside phosphotransferase</fullName>
    </submittedName>
</protein>
<evidence type="ECO:0000259" key="1">
    <source>
        <dbReference type="Pfam" id="PF01636"/>
    </source>
</evidence>
<evidence type="ECO:0000313" key="2">
    <source>
        <dbReference type="EMBL" id="GFE83063.1"/>
    </source>
</evidence>
<dbReference type="GO" id="GO:0016740">
    <property type="term" value="F:transferase activity"/>
    <property type="evidence" value="ECO:0007669"/>
    <property type="project" value="UniProtKB-KW"/>
</dbReference>
<keyword evidence="2" id="KW-0808">Transferase</keyword>
<dbReference type="Proteomes" id="UP000445000">
    <property type="component" value="Unassembled WGS sequence"/>
</dbReference>
<dbReference type="Pfam" id="PF01636">
    <property type="entry name" value="APH"/>
    <property type="match status" value="1"/>
</dbReference>
<name>A0A829YJP9_9GAMM</name>
<dbReference type="InterPro" id="IPR011009">
    <property type="entry name" value="Kinase-like_dom_sf"/>
</dbReference>
<comment type="caution">
    <text evidence="2">The sequence shown here is derived from an EMBL/GenBank/DDBJ whole genome shotgun (WGS) entry which is preliminary data.</text>
</comment>
<evidence type="ECO:0000313" key="3">
    <source>
        <dbReference type="Proteomes" id="UP000445000"/>
    </source>
</evidence>
<accession>A0A829YJP9</accession>
<organism evidence="2 3">
    <name type="scientific">Steroidobacter agaridevorans</name>
    <dbReference type="NCBI Taxonomy" id="2695856"/>
    <lineage>
        <taxon>Bacteria</taxon>
        <taxon>Pseudomonadati</taxon>
        <taxon>Pseudomonadota</taxon>
        <taxon>Gammaproteobacteria</taxon>
        <taxon>Steroidobacterales</taxon>
        <taxon>Steroidobacteraceae</taxon>
        <taxon>Steroidobacter</taxon>
    </lineage>
</organism>